<feature type="region of interest" description="Disordered" evidence="1">
    <location>
        <begin position="169"/>
        <end position="287"/>
    </location>
</feature>
<dbReference type="Pfam" id="PF13313">
    <property type="entry name" value="DUF4082"/>
    <property type="match status" value="1"/>
</dbReference>
<name>A0A7W8AF31_9ACTN</name>
<dbReference type="EMBL" id="JACHIN010000028">
    <property type="protein sequence ID" value="MBB5084975.1"/>
    <property type="molecule type" value="Genomic_DNA"/>
</dbReference>
<comment type="caution">
    <text evidence="4">The sequence shown here is derived from an EMBL/GenBank/DDBJ whole genome shotgun (WGS) entry which is preliminary data.</text>
</comment>
<dbReference type="SUPFAM" id="SSF51126">
    <property type="entry name" value="Pectin lyase-like"/>
    <property type="match status" value="1"/>
</dbReference>
<dbReference type="InterPro" id="IPR012334">
    <property type="entry name" value="Pectin_lyas_fold"/>
</dbReference>
<proteinExistence type="predicted"/>
<sequence>MRAQTAPDTLQASLWNKGPVTAPRRAERIPLELGVRFTADRNGEIAGIRFYKPRGERGTHVGTLWDARGRALARVRFSGETREGWQTALFGTPVPVWAGAVYTASYHTRHGTYVAQRGGFSQPVVSGPLSAPSDRNGVFAYGKRSRFPSYANPAKFNYFTDVIFNYRPSPGPTPTGKPTPTPTVTATPTTTPTRPTSTPTTTPTKPTGTPTTTPTRPTTTPTQPTSTPTKPTSTPTRPTSTPTRPTSTPTKPTSTPTKPTSTPTKPTSTPTKPTDPPMAGFPNEGNTGPTISTFKKIKGGEVKQDGAVFDGVEVSEGFDIWADNVTIRNCKIIVSGYWGIQLRAGHTNLTVENCEIGSNKKTKLDIGIWNDGTGDMTVRRNNIHTTSNAAIMAKSGLIEDNYIHDMWQANPGDHTDGIQTNGNKEKNKLVIRHNAIINPENQTSAIILSPVFGPIHDVEVTGNLLAGGGYCIYGGAKHIEHPFSPYNVVIKDNVFSRQVFSKCGYYGPMAHFDSKAEGNLWSNNRWEDGGQAVGPG</sequence>
<evidence type="ECO:0000313" key="5">
    <source>
        <dbReference type="Proteomes" id="UP000568380"/>
    </source>
</evidence>
<feature type="compositionally biased region" description="Low complexity" evidence="1">
    <location>
        <begin position="182"/>
        <end position="272"/>
    </location>
</feature>
<feature type="domain" description="Right handed beta helix" evidence="2">
    <location>
        <begin position="323"/>
        <end position="440"/>
    </location>
</feature>
<accession>A0A7W8AF31</accession>
<dbReference type="InterPro" id="IPR006626">
    <property type="entry name" value="PbH1"/>
</dbReference>
<dbReference type="InterPro" id="IPR025141">
    <property type="entry name" value="DUF4082"/>
</dbReference>
<reference evidence="4 5" key="1">
    <citation type="submission" date="2020-08" db="EMBL/GenBank/DDBJ databases">
        <title>Genomic Encyclopedia of Type Strains, Phase IV (KMG-IV): sequencing the most valuable type-strain genomes for metagenomic binning, comparative biology and taxonomic classification.</title>
        <authorList>
            <person name="Goeker M."/>
        </authorList>
    </citation>
    <scope>NUCLEOTIDE SEQUENCE [LARGE SCALE GENOMIC DNA]</scope>
    <source>
        <strain evidence="4 5">DSM 45385</strain>
    </source>
</reference>
<dbReference type="InterPro" id="IPR011050">
    <property type="entry name" value="Pectin_lyase_fold/virulence"/>
</dbReference>
<dbReference type="Proteomes" id="UP000568380">
    <property type="component" value="Unassembled WGS sequence"/>
</dbReference>
<keyword evidence="5" id="KW-1185">Reference proteome</keyword>
<evidence type="ECO:0000259" key="2">
    <source>
        <dbReference type="Pfam" id="PF13229"/>
    </source>
</evidence>
<dbReference type="InterPro" id="IPR039448">
    <property type="entry name" value="Beta_helix"/>
</dbReference>
<evidence type="ECO:0000313" key="4">
    <source>
        <dbReference type="EMBL" id="MBB5084975.1"/>
    </source>
</evidence>
<feature type="compositionally biased region" description="Pro residues" evidence="1">
    <location>
        <begin position="169"/>
        <end position="181"/>
    </location>
</feature>
<dbReference type="AlphaFoldDB" id="A0A7W8AF31"/>
<dbReference type="Gene3D" id="2.160.20.10">
    <property type="entry name" value="Single-stranded right-handed beta-helix, Pectin lyase-like"/>
    <property type="match status" value="1"/>
</dbReference>
<evidence type="ECO:0008006" key="6">
    <source>
        <dbReference type="Google" id="ProtNLM"/>
    </source>
</evidence>
<evidence type="ECO:0000259" key="3">
    <source>
        <dbReference type="Pfam" id="PF13313"/>
    </source>
</evidence>
<dbReference type="SMART" id="SM00710">
    <property type="entry name" value="PbH1"/>
    <property type="match status" value="5"/>
</dbReference>
<dbReference type="Pfam" id="PF13229">
    <property type="entry name" value="Beta_helix"/>
    <property type="match status" value="1"/>
</dbReference>
<dbReference type="PRINTS" id="PR01217">
    <property type="entry name" value="PRICHEXTENSN"/>
</dbReference>
<feature type="domain" description="DUF4082" evidence="3">
    <location>
        <begin position="24"/>
        <end position="159"/>
    </location>
</feature>
<evidence type="ECO:0000256" key="1">
    <source>
        <dbReference type="SAM" id="MobiDB-lite"/>
    </source>
</evidence>
<dbReference type="RefSeq" id="WP_184975916.1">
    <property type="nucleotide sequence ID" value="NZ_JACHIN010000028.1"/>
</dbReference>
<protein>
    <recommendedName>
        <fullName evidence="6">DUF4082 domain-containing protein</fullName>
    </recommendedName>
</protein>
<organism evidence="4 5">
    <name type="scientific">Nonomuraea endophytica</name>
    <dbReference type="NCBI Taxonomy" id="714136"/>
    <lineage>
        <taxon>Bacteria</taxon>
        <taxon>Bacillati</taxon>
        <taxon>Actinomycetota</taxon>
        <taxon>Actinomycetes</taxon>
        <taxon>Streptosporangiales</taxon>
        <taxon>Streptosporangiaceae</taxon>
        <taxon>Nonomuraea</taxon>
    </lineage>
</organism>
<gene>
    <name evidence="4" type="ORF">HNR40_010486</name>
</gene>